<evidence type="ECO:0000313" key="1">
    <source>
        <dbReference type="EMBL" id="KRX42851.1"/>
    </source>
</evidence>
<proteinExistence type="predicted"/>
<accession>A0A0V0TWR1</accession>
<dbReference type="Proteomes" id="UP000055048">
    <property type="component" value="Unassembled WGS sequence"/>
</dbReference>
<gene>
    <name evidence="1" type="ORF">T05_10103</name>
</gene>
<name>A0A0V0TWR1_9BILA</name>
<evidence type="ECO:0000313" key="2">
    <source>
        <dbReference type="Proteomes" id="UP000055048"/>
    </source>
</evidence>
<sequence length="109" mass="11989">MLVVVCHLRSTALNKTTLNGWPAGYFFCAFPNRASAQCEQAFAMAAAVPKVQKASVRSIIASFGLVFSSRRSAFVIVLSTLARVKLAILVGVQCKKFLPKMSRKFYLWG</sequence>
<protein>
    <submittedName>
        <fullName evidence="1">Uncharacterized protein</fullName>
    </submittedName>
</protein>
<reference evidence="1 2" key="1">
    <citation type="submission" date="2015-01" db="EMBL/GenBank/DDBJ databases">
        <title>Evolution of Trichinella species and genotypes.</title>
        <authorList>
            <person name="Korhonen P.K."/>
            <person name="Edoardo P."/>
            <person name="Giuseppe L.R."/>
            <person name="Gasser R.B."/>
        </authorList>
    </citation>
    <scope>NUCLEOTIDE SEQUENCE [LARGE SCALE GENOMIC DNA]</scope>
    <source>
        <strain evidence="1">ISS417</strain>
    </source>
</reference>
<organism evidence="1 2">
    <name type="scientific">Trichinella murrelli</name>
    <dbReference type="NCBI Taxonomy" id="144512"/>
    <lineage>
        <taxon>Eukaryota</taxon>
        <taxon>Metazoa</taxon>
        <taxon>Ecdysozoa</taxon>
        <taxon>Nematoda</taxon>
        <taxon>Enoplea</taxon>
        <taxon>Dorylaimia</taxon>
        <taxon>Trichinellida</taxon>
        <taxon>Trichinellidae</taxon>
        <taxon>Trichinella</taxon>
    </lineage>
</organism>
<keyword evidence="2" id="KW-1185">Reference proteome</keyword>
<dbReference type="AlphaFoldDB" id="A0A0V0TWR1"/>
<comment type="caution">
    <text evidence="1">The sequence shown here is derived from an EMBL/GenBank/DDBJ whole genome shotgun (WGS) entry which is preliminary data.</text>
</comment>
<dbReference type="OrthoDB" id="10485271at2759"/>
<dbReference type="EMBL" id="JYDJ01000133">
    <property type="protein sequence ID" value="KRX42851.1"/>
    <property type="molecule type" value="Genomic_DNA"/>
</dbReference>